<protein>
    <submittedName>
        <fullName evidence="2">Uncharacterized protein</fullName>
    </submittedName>
</protein>
<proteinExistence type="predicted"/>
<feature type="region of interest" description="Disordered" evidence="1">
    <location>
        <begin position="62"/>
        <end position="89"/>
    </location>
</feature>
<organism evidence="2 3">
    <name type="scientific">Thalassomonas actiniarum</name>
    <dbReference type="NCBI Taxonomy" id="485447"/>
    <lineage>
        <taxon>Bacteria</taxon>
        <taxon>Pseudomonadati</taxon>
        <taxon>Pseudomonadota</taxon>
        <taxon>Gammaproteobacteria</taxon>
        <taxon>Alteromonadales</taxon>
        <taxon>Colwelliaceae</taxon>
        <taxon>Thalassomonas</taxon>
    </lineage>
</organism>
<evidence type="ECO:0000313" key="2">
    <source>
        <dbReference type="EMBL" id="WDD98396.1"/>
    </source>
</evidence>
<sequence length="89" mass="10119">MIKDENIKLIRIFDINQVYGLQYIAIRAEFNALPVLFYDQSQDLLQRKLSINHKAPFTGLSVSDKKESASDIAPPAGPSKDHRIKNLHI</sequence>
<evidence type="ECO:0000313" key="3">
    <source>
        <dbReference type="Proteomes" id="UP000032568"/>
    </source>
</evidence>
<accession>A0AAE9YRS5</accession>
<reference evidence="2 3" key="2">
    <citation type="journal article" date="2022" name="Mar. Drugs">
        <title>Bioassay-Guided Fractionation Leads to the Detection of Cholic Acid Generated by the Rare Thalassomonas sp.</title>
        <authorList>
            <person name="Pheiffer F."/>
            <person name="Schneider Y.K."/>
            <person name="Hansen E.H."/>
            <person name="Andersen J.H."/>
            <person name="Isaksson J."/>
            <person name="Busche T."/>
            <person name="R C."/>
            <person name="Kalinowski J."/>
            <person name="Zyl L.V."/>
            <person name="Trindade M."/>
        </authorList>
    </citation>
    <scope>NUCLEOTIDE SEQUENCE [LARGE SCALE GENOMIC DNA]</scope>
    <source>
        <strain evidence="2 3">A5K-106</strain>
    </source>
</reference>
<keyword evidence="3" id="KW-1185">Reference proteome</keyword>
<dbReference type="Proteomes" id="UP000032568">
    <property type="component" value="Chromosome"/>
</dbReference>
<gene>
    <name evidence="2" type="ORF">SG35_024520</name>
</gene>
<evidence type="ECO:0000256" key="1">
    <source>
        <dbReference type="SAM" id="MobiDB-lite"/>
    </source>
</evidence>
<dbReference type="AlphaFoldDB" id="A0AAE9YRS5"/>
<dbReference type="RefSeq" id="WP_044836090.1">
    <property type="nucleotide sequence ID" value="NZ_CP059735.1"/>
</dbReference>
<reference evidence="2 3" key="1">
    <citation type="journal article" date="2015" name="Genome Announc.">
        <title>Draft Genome Sequences of Marine Isolates of Thalassomonas viridans and Thalassomonas actiniarum.</title>
        <authorList>
            <person name="Olonade I."/>
            <person name="van Zyl L.J."/>
            <person name="Trindade M."/>
        </authorList>
    </citation>
    <scope>NUCLEOTIDE SEQUENCE [LARGE SCALE GENOMIC DNA]</scope>
    <source>
        <strain evidence="2 3">A5K-106</strain>
    </source>
</reference>
<dbReference type="KEGG" id="tact:SG35_024520"/>
<name>A0AAE9YRS5_9GAMM</name>
<dbReference type="EMBL" id="CP059735">
    <property type="protein sequence ID" value="WDD98396.1"/>
    <property type="molecule type" value="Genomic_DNA"/>
</dbReference>